<reference evidence="2" key="1">
    <citation type="journal article" date="2017" name="Biotechnol. Biofuels">
        <title>Evaluation of environmental bacterial communities as a factor affecting the growth of duckweed Lemna minor.</title>
        <authorList>
            <person name="Ishizawa H."/>
            <person name="Kuroda M."/>
            <person name="Morikawa M."/>
            <person name="Ike M."/>
        </authorList>
    </citation>
    <scope>NUCLEOTIDE SEQUENCE [LARGE SCALE GENOMIC DNA]</scope>
    <source>
        <strain evidence="2">M6</strain>
    </source>
</reference>
<evidence type="ECO:0000313" key="2">
    <source>
        <dbReference type="Proteomes" id="UP000278756"/>
    </source>
</evidence>
<reference evidence="2" key="2">
    <citation type="journal article" date="2017" name="Plant Physiol. Biochem.">
        <title>Differential oxidative and antioxidative response of duckweed Lemna minor toward plant growth promoting/inhibiting bacteria.</title>
        <authorList>
            <person name="Ishizawa H."/>
            <person name="Kuroda M."/>
            <person name="Morikawa M."/>
            <person name="Ike M."/>
        </authorList>
    </citation>
    <scope>NUCLEOTIDE SEQUENCE [LARGE SCALE GENOMIC DNA]</scope>
    <source>
        <strain evidence="2">M6</strain>
    </source>
</reference>
<dbReference type="Proteomes" id="UP000278756">
    <property type="component" value="Chromosome 1"/>
</dbReference>
<protein>
    <submittedName>
        <fullName evidence="1">Uncharacterized protein</fullName>
    </submittedName>
</protein>
<name>A0A3G9G5Y9_9CAUL</name>
<accession>A0A3G9G5Y9</accession>
<gene>
    <name evidence="1" type="ORF">EM6_0217</name>
</gene>
<dbReference type="EMBL" id="AP018827">
    <property type="protein sequence ID" value="BBF79648.1"/>
    <property type="molecule type" value="Genomic_DNA"/>
</dbReference>
<proteinExistence type="predicted"/>
<dbReference type="AlphaFoldDB" id="A0A3G9G5Y9"/>
<evidence type="ECO:0000313" key="1">
    <source>
        <dbReference type="EMBL" id="BBF79648.1"/>
    </source>
</evidence>
<sequence length="49" mass="5593">MERFPRDYSPAPAKAEWPNHGPRKIVITICGRGLLETIGTTNYTDFTDR</sequence>
<organism evidence="1 2">
    <name type="scientific">Asticcacaulis excentricus</name>
    <dbReference type="NCBI Taxonomy" id="78587"/>
    <lineage>
        <taxon>Bacteria</taxon>
        <taxon>Pseudomonadati</taxon>
        <taxon>Pseudomonadota</taxon>
        <taxon>Alphaproteobacteria</taxon>
        <taxon>Caulobacterales</taxon>
        <taxon>Caulobacteraceae</taxon>
        <taxon>Asticcacaulis</taxon>
    </lineage>
</organism>